<evidence type="ECO:0000256" key="4">
    <source>
        <dbReference type="ARBA" id="ARBA00022833"/>
    </source>
</evidence>
<evidence type="ECO:0000313" key="8">
    <source>
        <dbReference type="EMBL" id="KIX96584.1"/>
    </source>
</evidence>
<evidence type="ECO:0000313" key="9">
    <source>
        <dbReference type="Proteomes" id="UP000053411"/>
    </source>
</evidence>
<accession>A0A0D2K0S5</accession>
<dbReference type="OrthoDB" id="3437960at2759"/>
<feature type="domain" description="C2H2-type" evidence="7">
    <location>
        <begin position="149"/>
        <end position="178"/>
    </location>
</feature>
<evidence type="ECO:0000256" key="3">
    <source>
        <dbReference type="ARBA" id="ARBA00022771"/>
    </source>
</evidence>
<feature type="compositionally biased region" description="Gly residues" evidence="6">
    <location>
        <begin position="318"/>
        <end position="327"/>
    </location>
</feature>
<dbReference type="FunFam" id="3.30.160.60:FF:000125">
    <property type="entry name" value="Putative zinc finger protein 143"/>
    <property type="match status" value="1"/>
</dbReference>
<reference evidence="8 9" key="1">
    <citation type="submission" date="2015-01" db="EMBL/GenBank/DDBJ databases">
        <title>The Genome Sequence of Fonsecaea multimorphosa CBS 102226.</title>
        <authorList>
            <consortium name="The Broad Institute Genomics Platform"/>
            <person name="Cuomo C."/>
            <person name="de Hoog S."/>
            <person name="Gorbushina A."/>
            <person name="Stielow B."/>
            <person name="Teixiera M."/>
            <person name="Abouelleil A."/>
            <person name="Chapman S.B."/>
            <person name="Priest M."/>
            <person name="Young S.K."/>
            <person name="Wortman J."/>
            <person name="Nusbaum C."/>
            <person name="Birren B."/>
        </authorList>
    </citation>
    <scope>NUCLEOTIDE SEQUENCE [LARGE SCALE GENOMIC DNA]</scope>
    <source>
        <strain evidence="8 9">CBS 102226</strain>
    </source>
</reference>
<keyword evidence="2" id="KW-0677">Repeat</keyword>
<dbReference type="GeneID" id="27713596"/>
<dbReference type="GO" id="GO:0008270">
    <property type="term" value="F:zinc ion binding"/>
    <property type="evidence" value="ECO:0007669"/>
    <property type="project" value="UniProtKB-KW"/>
</dbReference>
<dbReference type="PANTHER" id="PTHR14003:SF20">
    <property type="entry name" value="FINGER DOMAIN PROTEIN, PUTATIVE (AFU_ORTHOLOGUE AFUA_4G10380)-RELATED"/>
    <property type="match status" value="1"/>
</dbReference>
<keyword evidence="9" id="KW-1185">Reference proteome</keyword>
<keyword evidence="1" id="KW-0479">Metal-binding</keyword>
<protein>
    <recommendedName>
        <fullName evidence="7">C2H2-type domain-containing protein</fullName>
    </recommendedName>
</protein>
<dbReference type="VEuPathDB" id="FungiDB:Z520_07850"/>
<dbReference type="FunFam" id="3.30.160.60:FF:000925">
    <property type="entry name" value="Zinc finger protein 668"/>
    <property type="match status" value="1"/>
</dbReference>
<feature type="region of interest" description="Disordered" evidence="6">
    <location>
        <begin position="1"/>
        <end position="30"/>
    </location>
</feature>
<dbReference type="EMBL" id="KN848077">
    <property type="protein sequence ID" value="KIX96584.1"/>
    <property type="molecule type" value="Genomic_DNA"/>
</dbReference>
<dbReference type="PANTHER" id="PTHR14003">
    <property type="entry name" value="TRANSCRIPTIONAL REPRESSOR PROTEIN YY"/>
    <property type="match status" value="1"/>
</dbReference>
<proteinExistence type="predicted"/>
<keyword evidence="3 5" id="KW-0863">Zinc-finger</keyword>
<feature type="compositionally biased region" description="Polar residues" evidence="6">
    <location>
        <begin position="258"/>
        <end position="286"/>
    </location>
</feature>
<evidence type="ECO:0000259" key="7">
    <source>
        <dbReference type="PROSITE" id="PS50157"/>
    </source>
</evidence>
<organism evidence="8 9">
    <name type="scientific">Fonsecaea multimorphosa CBS 102226</name>
    <dbReference type="NCBI Taxonomy" id="1442371"/>
    <lineage>
        <taxon>Eukaryota</taxon>
        <taxon>Fungi</taxon>
        <taxon>Dikarya</taxon>
        <taxon>Ascomycota</taxon>
        <taxon>Pezizomycotina</taxon>
        <taxon>Eurotiomycetes</taxon>
        <taxon>Chaetothyriomycetidae</taxon>
        <taxon>Chaetothyriales</taxon>
        <taxon>Herpotrichiellaceae</taxon>
        <taxon>Fonsecaea</taxon>
    </lineage>
</organism>
<name>A0A0D2K0S5_9EURO</name>
<dbReference type="FunFam" id="3.30.160.60:FF:000072">
    <property type="entry name" value="zinc finger protein 143 isoform X1"/>
    <property type="match status" value="1"/>
</dbReference>
<dbReference type="PROSITE" id="PS00028">
    <property type="entry name" value="ZINC_FINGER_C2H2_1"/>
    <property type="match status" value="4"/>
</dbReference>
<dbReference type="Proteomes" id="UP000053411">
    <property type="component" value="Unassembled WGS sequence"/>
</dbReference>
<dbReference type="SUPFAM" id="SSF57667">
    <property type="entry name" value="beta-beta-alpha zinc fingers"/>
    <property type="match status" value="2"/>
</dbReference>
<dbReference type="GO" id="GO:0000981">
    <property type="term" value="F:DNA-binding transcription factor activity, RNA polymerase II-specific"/>
    <property type="evidence" value="ECO:0007669"/>
    <property type="project" value="UniProtKB-ARBA"/>
</dbReference>
<dbReference type="GO" id="GO:0000785">
    <property type="term" value="C:chromatin"/>
    <property type="evidence" value="ECO:0007669"/>
    <property type="project" value="TreeGrafter"/>
</dbReference>
<evidence type="ECO:0000256" key="1">
    <source>
        <dbReference type="ARBA" id="ARBA00022723"/>
    </source>
</evidence>
<keyword evidence="4" id="KW-0862">Zinc</keyword>
<dbReference type="GO" id="GO:0005667">
    <property type="term" value="C:transcription regulator complex"/>
    <property type="evidence" value="ECO:0007669"/>
    <property type="project" value="TreeGrafter"/>
</dbReference>
<feature type="domain" description="C2H2-type" evidence="7">
    <location>
        <begin position="121"/>
        <end position="148"/>
    </location>
</feature>
<dbReference type="Pfam" id="PF00096">
    <property type="entry name" value="zf-C2H2"/>
    <property type="match status" value="4"/>
</dbReference>
<feature type="domain" description="C2H2-type" evidence="7">
    <location>
        <begin position="91"/>
        <end position="120"/>
    </location>
</feature>
<gene>
    <name evidence="8" type="ORF">Z520_07850</name>
</gene>
<sequence length="403" mass="43864">MAHHPPSIPQSHVLPYSMMAPPEESPPLYAASSYIPRQDSQTTVSDENLAPAKIKSETASKSFPCGTCSKGFARRSDLARHERIHSGDRPHACNHPGCNKSFIQRSALTVHVRVHTGEKPHLCGHCGKPFSDSSSLARHRRIHSGKRPYRCEYANCQKTFTRRTTLTRHQTQHTGTLEQAAAEVNAKLAPAQPQSQSIYESTSGGSSRNSTASPADRTLSMSPHSELPPLTTGMQRQGSDYGFLSQTHSLPPHMRSDFGQNSPRSTPPLNSHSLQNYTSAPQQRPVTSHPPAYGPPQPLEPPANGTASGSTSPHLGALGWGSPGGGTLPTPSSLENYGYPDPAYGGHPLYYPGSAIRRPQSTEPEDYGLRPRNGHMSHHVPLPPDWTSMPLAVPDNRQERYVM</sequence>
<feature type="compositionally biased region" description="Polar residues" evidence="6">
    <location>
        <begin position="192"/>
        <end position="223"/>
    </location>
</feature>
<evidence type="ECO:0000256" key="2">
    <source>
        <dbReference type="ARBA" id="ARBA00022737"/>
    </source>
</evidence>
<feature type="region of interest" description="Disordered" evidence="6">
    <location>
        <begin position="350"/>
        <end position="375"/>
    </location>
</feature>
<evidence type="ECO:0000256" key="5">
    <source>
        <dbReference type="PROSITE-ProRule" id="PRU00042"/>
    </source>
</evidence>
<dbReference type="InterPro" id="IPR036236">
    <property type="entry name" value="Znf_C2H2_sf"/>
</dbReference>
<dbReference type="STRING" id="1442371.A0A0D2K0S5"/>
<dbReference type="AlphaFoldDB" id="A0A0D2K0S5"/>
<dbReference type="FunFam" id="3.30.160.60:FF:000690">
    <property type="entry name" value="Zinc finger protein 354C"/>
    <property type="match status" value="1"/>
</dbReference>
<feature type="region of interest" description="Disordered" evidence="6">
    <location>
        <begin position="188"/>
        <end position="334"/>
    </location>
</feature>
<dbReference type="SMART" id="SM00355">
    <property type="entry name" value="ZnF_C2H2"/>
    <property type="match status" value="4"/>
</dbReference>
<evidence type="ECO:0000256" key="6">
    <source>
        <dbReference type="SAM" id="MobiDB-lite"/>
    </source>
</evidence>
<dbReference type="InterPro" id="IPR013087">
    <property type="entry name" value="Znf_C2H2_type"/>
</dbReference>
<dbReference type="RefSeq" id="XP_016630707.1">
    <property type="nucleotide sequence ID" value="XM_016778347.1"/>
</dbReference>
<dbReference type="Gene3D" id="3.30.160.60">
    <property type="entry name" value="Classic Zinc Finger"/>
    <property type="match status" value="4"/>
</dbReference>
<feature type="compositionally biased region" description="Polar residues" evidence="6">
    <location>
        <begin position="232"/>
        <end position="249"/>
    </location>
</feature>
<dbReference type="PROSITE" id="PS50157">
    <property type="entry name" value="ZINC_FINGER_C2H2_2"/>
    <property type="match status" value="4"/>
</dbReference>
<feature type="domain" description="C2H2-type" evidence="7">
    <location>
        <begin position="63"/>
        <end position="90"/>
    </location>
</feature>
<dbReference type="GO" id="GO:0000978">
    <property type="term" value="F:RNA polymerase II cis-regulatory region sequence-specific DNA binding"/>
    <property type="evidence" value="ECO:0007669"/>
    <property type="project" value="TreeGrafter"/>
</dbReference>
<feature type="compositionally biased region" description="Pro residues" evidence="6">
    <location>
        <begin position="292"/>
        <end position="301"/>
    </location>
</feature>